<proteinExistence type="inferred from homology"/>
<dbReference type="SUPFAM" id="SSF51735">
    <property type="entry name" value="NAD(P)-binding Rossmann-fold domains"/>
    <property type="match status" value="1"/>
</dbReference>
<sequence length="282" mass="31872">MGGGYSFPMVTLSRDRVVVVTGGNRGLGYETAKWIAMLGATVILACRSVENGRKAIEKLNKEFQEEKNKGTKGLCEYDELSMDVMELDLSSLASAKKFVKEYLDSGRSLHILICNAGVAMCPPEITEDGYELHFQANYLGHFLLCAELLPLMEANGEDCRIILVSSFMHLNCGFDTKRIQGIFPYTLYDRIIHYGRSKLYQASFKTTYQGATVTIDAAVNPDKPDSPYYTNNRPSHHSSTSRSEDYQKRLWIYTLDCLKPFMMAEVWNRLTSFIRAVETDDT</sequence>
<dbReference type="AlphaFoldDB" id="A0A210Q7M4"/>
<evidence type="ECO:0000313" key="3">
    <source>
        <dbReference type="EMBL" id="OWF44724.1"/>
    </source>
</evidence>
<comment type="caution">
    <text evidence="3">The sequence shown here is derived from an EMBL/GenBank/DDBJ whole genome shotgun (WGS) entry which is preliminary data.</text>
</comment>
<gene>
    <name evidence="3" type="ORF">KP79_PYT06901</name>
</gene>
<dbReference type="InterPro" id="IPR036291">
    <property type="entry name" value="NAD(P)-bd_dom_sf"/>
</dbReference>
<comment type="similarity">
    <text evidence="1">Belongs to the short-chain dehydrogenases/reductases (SDR) family.</text>
</comment>
<dbReference type="GO" id="GO:0016491">
    <property type="term" value="F:oxidoreductase activity"/>
    <property type="evidence" value="ECO:0007669"/>
    <property type="project" value="UniProtKB-KW"/>
</dbReference>
<reference evidence="3 4" key="1">
    <citation type="journal article" date="2017" name="Nat. Ecol. Evol.">
        <title>Scallop genome provides insights into evolution of bilaterian karyotype and development.</title>
        <authorList>
            <person name="Wang S."/>
            <person name="Zhang J."/>
            <person name="Jiao W."/>
            <person name="Li J."/>
            <person name="Xun X."/>
            <person name="Sun Y."/>
            <person name="Guo X."/>
            <person name="Huan P."/>
            <person name="Dong B."/>
            <person name="Zhang L."/>
            <person name="Hu X."/>
            <person name="Sun X."/>
            <person name="Wang J."/>
            <person name="Zhao C."/>
            <person name="Wang Y."/>
            <person name="Wang D."/>
            <person name="Huang X."/>
            <person name="Wang R."/>
            <person name="Lv J."/>
            <person name="Li Y."/>
            <person name="Zhang Z."/>
            <person name="Liu B."/>
            <person name="Lu W."/>
            <person name="Hui Y."/>
            <person name="Liang J."/>
            <person name="Zhou Z."/>
            <person name="Hou R."/>
            <person name="Li X."/>
            <person name="Liu Y."/>
            <person name="Li H."/>
            <person name="Ning X."/>
            <person name="Lin Y."/>
            <person name="Zhao L."/>
            <person name="Xing Q."/>
            <person name="Dou J."/>
            <person name="Li Y."/>
            <person name="Mao J."/>
            <person name="Guo H."/>
            <person name="Dou H."/>
            <person name="Li T."/>
            <person name="Mu C."/>
            <person name="Jiang W."/>
            <person name="Fu Q."/>
            <person name="Fu X."/>
            <person name="Miao Y."/>
            <person name="Liu J."/>
            <person name="Yu Q."/>
            <person name="Li R."/>
            <person name="Liao H."/>
            <person name="Li X."/>
            <person name="Kong Y."/>
            <person name="Jiang Z."/>
            <person name="Chourrout D."/>
            <person name="Li R."/>
            <person name="Bao Z."/>
        </authorList>
    </citation>
    <scope>NUCLEOTIDE SEQUENCE [LARGE SCALE GENOMIC DNA]</scope>
    <source>
        <strain evidence="3 4">PY_sf001</strain>
    </source>
</reference>
<dbReference type="Pfam" id="PF00106">
    <property type="entry name" value="adh_short"/>
    <property type="match status" value="1"/>
</dbReference>
<protein>
    <submittedName>
        <fullName evidence="3">Short-chain dehydrogenase TIC 32, chloroplastic</fullName>
    </submittedName>
</protein>
<dbReference type="Proteomes" id="UP000242188">
    <property type="component" value="Unassembled WGS sequence"/>
</dbReference>
<evidence type="ECO:0000256" key="1">
    <source>
        <dbReference type="ARBA" id="ARBA00006484"/>
    </source>
</evidence>
<accession>A0A210Q7M4</accession>
<evidence type="ECO:0000313" key="4">
    <source>
        <dbReference type="Proteomes" id="UP000242188"/>
    </source>
</evidence>
<dbReference type="OrthoDB" id="191139at2759"/>
<dbReference type="PANTHER" id="PTHR24320:SF152">
    <property type="entry name" value="SHORT-CHAIN DEHYDROGENASE_REDUCTASE FAMILY PROTEIN"/>
    <property type="match status" value="1"/>
</dbReference>
<evidence type="ECO:0000256" key="2">
    <source>
        <dbReference type="ARBA" id="ARBA00023002"/>
    </source>
</evidence>
<keyword evidence="2" id="KW-0560">Oxidoreductase</keyword>
<organism evidence="3 4">
    <name type="scientific">Mizuhopecten yessoensis</name>
    <name type="common">Japanese scallop</name>
    <name type="synonym">Patinopecten yessoensis</name>
    <dbReference type="NCBI Taxonomy" id="6573"/>
    <lineage>
        <taxon>Eukaryota</taxon>
        <taxon>Metazoa</taxon>
        <taxon>Spiralia</taxon>
        <taxon>Lophotrochozoa</taxon>
        <taxon>Mollusca</taxon>
        <taxon>Bivalvia</taxon>
        <taxon>Autobranchia</taxon>
        <taxon>Pteriomorphia</taxon>
        <taxon>Pectinida</taxon>
        <taxon>Pectinoidea</taxon>
        <taxon>Pectinidae</taxon>
        <taxon>Mizuhopecten</taxon>
    </lineage>
</organism>
<dbReference type="PANTHER" id="PTHR24320">
    <property type="entry name" value="RETINOL DEHYDROGENASE"/>
    <property type="match status" value="1"/>
</dbReference>
<name>A0A210Q7M4_MIZYE</name>
<dbReference type="PRINTS" id="PR00081">
    <property type="entry name" value="GDHRDH"/>
</dbReference>
<keyword evidence="4" id="KW-1185">Reference proteome</keyword>
<dbReference type="InterPro" id="IPR002347">
    <property type="entry name" value="SDR_fam"/>
</dbReference>
<dbReference type="STRING" id="6573.A0A210Q7M4"/>
<dbReference type="Gene3D" id="3.40.50.720">
    <property type="entry name" value="NAD(P)-binding Rossmann-like Domain"/>
    <property type="match status" value="1"/>
</dbReference>
<dbReference type="EMBL" id="NEDP02004694">
    <property type="protein sequence ID" value="OWF44724.1"/>
    <property type="molecule type" value="Genomic_DNA"/>
</dbReference>